<proteinExistence type="inferred from homology"/>
<dbReference type="PANTHER" id="PTHR13832">
    <property type="entry name" value="PROTEIN PHOSPHATASE 2C"/>
    <property type="match status" value="1"/>
</dbReference>
<evidence type="ECO:0000259" key="10">
    <source>
        <dbReference type="PROSITE" id="PS51746"/>
    </source>
</evidence>
<protein>
    <recommendedName>
        <fullName evidence="3">protein-serine/threonine phosphatase</fullName>
        <ecNumber evidence="3">3.1.3.16</ecNumber>
    </recommendedName>
</protein>
<keyword evidence="7 9" id="KW-0904">Protein phosphatase</keyword>
<dbReference type="InterPro" id="IPR015655">
    <property type="entry name" value="PP2C"/>
</dbReference>
<dbReference type="GO" id="GO:0004722">
    <property type="term" value="F:protein serine/threonine phosphatase activity"/>
    <property type="evidence" value="ECO:0007669"/>
    <property type="project" value="UniProtKB-EC"/>
</dbReference>
<evidence type="ECO:0000256" key="3">
    <source>
        <dbReference type="ARBA" id="ARBA00013081"/>
    </source>
</evidence>
<evidence type="ECO:0000256" key="4">
    <source>
        <dbReference type="ARBA" id="ARBA00022723"/>
    </source>
</evidence>
<feature type="domain" description="PPM-type phosphatase" evidence="10">
    <location>
        <begin position="1"/>
        <end position="255"/>
    </location>
</feature>
<evidence type="ECO:0000256" key="5">
    <source>
        <dbReference type="ARBA" id="ARBA00022801"/>
    </source>
</evidence>
<keyword evidence="5 9" id="KW-0378">Hydrolase</keyword>
<dbReference type="OMA" id="NFSCFCL"/>
<name>A0A151ZRU6_TIELA</name>
<evidence type="ECO:0000256" key="2">
    <source>
        <dbReference type="ARBA" id="ARBA00006702"/>
    </source>
</evidence>
<comment type="caution">
    <text evidence="11">The sequence shown here is derived from an EMBL/GenBank/DDBJ whole genome shotgun (WGS) entry which is preliminary data.</text>
</comment>
<comment type="similarity">
    <text evidence="2 9">Belongs to the PP2C family.</text>
</comment>
<dbReference type="InterPro" id="IPR036457">
    <property type="entry name" value="PPM-type-like_dom_sf"/>
</dbReference>
<evidence type="ECO:0000256" key="7">
    <source>
        <dbReference type="ARBA" id="ARBA00022912"/>
    </source>
</evidence>
<dbReference type="GO" id="GO:0046872">
    <property type="term" value="F:metal ion binding"/>
    <property type="evidence" value="ECO:0007669"/>
    <property type="project" value="UniProtKB-KW"/>
</dbReference>
<dbReference type="PROSITE" id="PS51746">
    <property type="entry name" value="PPM_2"/>
    <property type="match status" value="1"/>
</dbReference>
<evidence type="ECO:0000256" key="6">
    <source>
        <dbReference type="ARBA" id="ARBA00022842"/>
    </source>
</evidence>
<accession>A0A151ZRU6</accession>
<dbReference type="Proteomes" id="UP000076078">
    <property type="component" value="Unassembled WGS sequence"/>
</dbReference>
<organism evidence="11 12">
    <name type="scientific">Tieghemostelium lacteum</name>
    <name type="common">Slime mold</name>
    <name type="synonym">Dictyostelium lacteum</name>
    <dbReference type="NCBI Taxonomy" id="361077"/>
    <lineage>
        <taxon>Eukaryota</taxon>
        <taxon>Amoebozoa</taxon>
        <taxon>Evosea</taxon>
        <taxon>Eumycetozoa</taxon>
        <taxon>Dictyostelia</taxon>
        <taxon>Dictyosteliales</taxon>
        <taxon>Raperosteliaceae</taxon>
        <taxon>Tieghemostelium</taxon>
    </lineage>
</organism>
<dbReference type="Gene3D" id="3.60.40.10">
    <property type="entry name" value="PPM-type phosphatase domain"/>
    <property type="match status" value="1"/>
</dbReference>
<gene>
    <name evidence="11" type="ORF">DLAC_03937</name>
</gene>
<sequence>MEDTHAIYDDLLETLNYQGREEIGQCSYYAVYDGHGGTETSKALEPIVHKCIVESPSFKSGQYEQSLREGFEQADKMVIPICGKSGSTGVSCMLVGNQLYCANIGDSEAVLARNTISSSGKPPVYESHLLTYKHLANDDKEKQRITELGGMIIFGRLFGSLAVSRSFGDREYKEGEKKFVTCEPFQQTIELTPKDHFLILACDGLWDQVSYDEAVQMVAKLLKLGKSPQEISQALAQDSWEKGSVDNITVLVIVLNWK</sequence>
<dbReference type="EMBL" id="LODT01000021">
    <property type="protein sequence ID" value="KYQ96655.1"/>
    <property type="molecule type" value="Genomic_DNA"/>
</dbReference>
<dbReference type="AlphaFoldDB" id="A0A151ZRU6"/>
<evidence type="ECO:0000313" key="12">
    <source>
        <dbReference type="Proteomes" id="UP000076078"/>
    </source>
</evidence>
<keyword evidence="8" id="KW-0464">Manganese</keyword>
<keyword evidence="6" id="KW-0460">Magnesium</keyword>
<dbReference type="PANTHER" id="PTHR13832:SF803">
    <property type="entry name" value="PROTEIN PHOSPHATASE 1G"/>
    <property type="match status" value="1"/>
</dbReference>
<dbReference type="PROSITE" id="PS01032">
    <property type="entry name" value="PPM_1"/>
    <property type="match status" value="1"/>
</dbReference>
<comment type="cofactor">
    <cofactor evidence="1">
        <name>Mn(2+)</name>
        <dbReference type="ChEBI" id="CHEBI:29035"/>
    </cofactor>
</comment>
<dbReference type="Pfam" id="PF00481">
    <property type="entry name" value="PP2C"/>
    <property type="match status" value="1"/>
</dbReference>
<reference evidence="11 12" key="1">
    <citation type="submission" date="2015-12" db="EMBL/GenBank/DDBJ databases">
        <title>Dictyostelia acquired genes for synthesis and detection of signals that induce cell-type specialization by lateral gene transfer from prokaryotes.</title>
        <authorList>
            <person name="Gloeckner G."/>
            <person name="Schaap P."/>
        </authorList>
    </citation>
    <scope>NUCLEOTIDE SEQUENCE [LARGE SCALE GENOMIC DNA]</scope>
    <source>
        <strain evidence="11 12">TK</strain>
    </source>
</reference>
<dbReference type="SUPFAM" id="SSF81606">
    <property type="entry name" value="PP2C-like"/>
    <property type="match status" value="1"/>
</dbReference>
<evidence type="ECO:0000313" key="11">
    <source>
        <dbReference type="EMBL" id="KYQ96655.1"/>
    </source>
</evidence>
<evidence type="ECO:0000256" key="8">
    <source>
        <dbReference type="ARBA" id="ARBA00023211"/>
    </source>
</evidence>
<evidence type="ECO:0000256" key="9">
    <source>
        <dbReference type="RuleBase" id="RU003465"/>
    </source>
</evidence>
<dbReference type="InParanoid" id="A0A151ZRU6"/>
<dbReference type="SMART" id="SM00332">
    <property type="entry name" value="PP2Cc"/>
    <property type="match status" value="1"/>
</dbReference>
<dbReference type="InterPro" id="IPR001932">
    <property type="entry name" value="PPM-type_phosphatase-like_dom"/>
</dbReference>
<keyword evidence="12" id="KW-1185">Reference proteome</keyword>
<dbReference type="CDD" id="cd00143">
    <property type="entry name" value="PP2Cc"/>
    <property type="match status" value="1"/>
</dbReference>
<dbReference type="OrthoDB" id="10264738at2759"/>
<dbReference type="STRING" id="361077.A0A151ZRU6"/>
<dbReference type="InterPro" id="IPR000222">
    <property type="entry name" value="PP2C_BS"/>
</dbReference>
<evidence type="ECO:0000256" key="1">
    <source>
        <dbReference type="ARBA" id="ARBA00001936"/>
    </source>
</evidence>
<keyword evidence="4" id="KW-0479">Metal-binding</keyword>
<dbReference type="EC" id="3.1.3.16" evidence="3"/>